<protein>
    <submittedName>
        <fullName evidence="2">Uncharacterized protein</fullName>
    </submittedName>
</protein>
<reference evidence="2" key="3">
    <citation type="submission" date="2025-09" db="UniProtKB">
        <authorList>
            <consortium name="Ensembl"/>
        </authorList>
    </citation>
    <scope>IDENTIFICATION</scope>
</reference>
<feature type="compositionally biased region" description="Polar residues" evidence="1">
    <location>
        <begin position="190"/>
        <end position="199"/>
    </location>
</feature>
<sequence length="240" mass="26160">MEASSQEVEENAQSEDLPDLKSGVQLEAVGKEAHLNEEAVSPLNGESVNSEEGNGQSVKDPIIPDVEFKEEKQSISPISPTPSDLEKENETVENKSDEMLNKNNDISSMNSKEENNTEAKSVQEDIMSKNSMTQETSLDHNEDSEVLNQTDEDGEKVESGNSPDVGETKDSDHISGVGEEKAKGEITSPIVENTATEDQMSNEEDGEVKDVVDDSTSTFEAVQSKNNANEIENLQEVIKV</sequence>
<feature type="compositionally biased region" description="Basic and acidic residues" evidence="1">
    <location>
        <begin position="84"/>
        <end position="100"/>
    </location>
</feature>
<feature type="compositionally biased region" description="Acidic residues" evidence="1">
    <location>
        <begin position="144"/>
        <end position="155"/>
    </location>
</feature>
<proteinExistence type="predicted"/>
<dbReference type="Proteomes" id="UP000007875">
    <property type="component" value="Unassembled WGS sequence"/>
</dbReference>
<feature type="compositionally biased region" description="Basic and acidic residues" evidence="1">
    <location>
        <begin position="166"/>
        <end position="184"/>
    </location>
</feature>
<feature type="compositionally biased region" description="Basic and acidic residues" evidence="1">
    <location>
        <begin position="111"/>
        <end position="127"/>
    </location>
</feature>
<evidence type="ECO:0000313" key="3">
    <source>
        <dbReference type="Proteomes" id="UP000007875"/>
    </source>
</evidence>
<dbReference type="AlphaFoldDB" id="H2ZLF1"/>
<feature type="compositionally biased region" description="Polar residues" evidence="1">
    <location>
        <begin position="101"/>
        <end position="110"/>
    </location>
</feature>
<reference evidence="2" key="2">
    <citation type="submission" date="2025-08" db="UniProtKB">
        <authorList>
            <consortium name="Ensembl"/>
        </authorList>
    </citation>
    <scope>IDENTIFICATION</scope>
</reference>
<feature type="region of interest" description="Disordered" evidence="1">
    <location>
        <begin position="1"/>
        <end position="209"/>
    </location>
</feature>
<feature type="compositionally biased region" description="Acidic residues" evidence="1">
    <location>
        <begin position="7"/>
        <end position="17"/>
    </location>
</feature>
<evidence type="ECO:0000256" key="1">
    <source>
        <dbReference type="SAM" id="MobiDB-lite"/>
    </source>
</evidence>
<organism evidence="2 3">
    <name type="scientific">Ciona savignyi</name>
    <name type="common">Pacific transparent sea squirt</name>
    <dbReference type="NCBI Taxonomy" id="51511"/>
    <lineage>
        <taxon>Eukaryota</taxon>
        <taxon>Metazoa</taxon>
        <taxon>Chordata</taxon>
        <taxon>Tunicata</taxon>
        <taxon>Ascidiacea</taxon>
        <taxon>Phlebobranchia</taxon>
        <taxon>Cionidae</taxon>
        <taxon>Ciona</taxon>
    </lineage>
</organism>
<dbReference type="Ensembl" id="ENSCSAVT00000018617.1">
    <property type="protein sequence ID" value="ENSCSAVP00000018417.1"/>
    <property type="gene ID" value="ENSCSAVG00000010811.1"/>
</dbReference>
<accession>H2ZLF1</accession>
<dbReference type="HOGENOM" id="CLU_1158638_0_0_1"/>
<keyword evidence="3" id="KW-1185">Reference proteome</keyword>
<dbReference type="InParanoid" id="H2ZLF1"/>
<name>H2ZLF1_CIOSA</name>
<feature type="compositionally biased region" description="Polar residues" evidence="1">
    <location>
        <begin position="44"/>
        <end position="57"/>
    </location>
</feature>
<reference evidence="3" key="1">
    <citation type="submission" date="2003-08" db="EMBL/GenBank/DDBJ databases">
        <authorList>
            <person name="Birren B."/>
            <person name="Nusbaum C."/>
            <person name="Abebe A."/>
            <person name="Abouelleil A."/>
            <person name="Adekoya E."/>
            <person name="Ait-zahra M."/>
            <person name="Allen N."/>
            <person name="Allen T."/>
            <person name="An P."/>
            <person name="Anderson M."/>
            <person name="Anderson S."/>
            <person name="Arachchi H."/>
            <person name="Armbruster J."/>
            <person name="Bachantsang P."/>
            <person name="Baldwin J."/>
            <person name="Barry A."/>
            <person name="Bayul T."/>
            <person name="Blitshsteyn B."/>
            <person name="Bloom T."/>
            <person name="Blye J."/>
            <person name="Boguslavskiy L."/>
            <person name="Borowsky M."/>
            <person name="Boukhgalter B."/>
            <person name="Brunache A."/>
            <person name="Butler J."/>
            <person name="Calixte N."/>
            <person name="Calvo S."/>
            <person name="Camarata J."/>
            <person name="Campo K."/>
            <person name="Chang J."/>
            <person name="Cheshatsang Y."/>
            <person name="Citroen M."/>
            <person name="Collymore A."/>
            <person name="Considine T."/>
            <person name="Cook A."/>
            <person name="Cooke P."/>
            <person name="Corum B."/>
            <person name="Cuomo C."/>
            <person name="David R."/>
            <person name="Dawoe T."/>
            <person name="Degray S."/>
            <person name="Dodge S."/>
            <person name="Dooley K."/>
            <person name="Dorje P."/>
            <person name="Dorjee K."/>
            <person name="Dorris L."/>
            <person name="Duffey N."/>
            <person name="Dupes A."/>
            <person name="Elkins T."/>
            <person name="Engels R."/>
            <person name="Erickson J."/>
            <person name="Farina A."/>
            <person name="Faro S."/>
            <person name="Ferreira P."/>
            <person name="Fischer H."/>
            <person name="Fitzgerald M."/>
            <person name="Foley K."/>
            <person name="Gage D."/>
            <person name="Galagan J."/>
            <person name="Gearin G."/>
            <person name="Gnerre S."/>
            <person name="Gnirke A."/>
            <person name="Goyette A."/>
            <person name="Graham J."/>
            <person name="Grandbois E."/>
            <person name="Gyaltsen K."/>
            <person name="Hafez N."/>
            <person name="Hagopian D."/>
            <person name="Hagos B."/>
            <person name="Hall J."/>
            <person name="Hatcher B."/>
            <person name="Heller A."/>
            <person name="Higgins H."/>
            <person name="Honan T."/>
            <person name="Horn A."/>
            <person name="Houde N."/>
            <person name="Hughes L."/>
            <person name="Hulme W."/>
            <person name="Husby E."/>
            <person name="Iliev I."/>
            <person name="Jaffe D."/>
            <person name="Jones C."/>
            <person name="Kamal M."/>
            <person name="Kamat A."/>
            <person name="Kamvysselis M."/>
            <person name="Karlsson E."/>
            <person name="Kells C."/>
            <person name="Kieu A."/>
            <person name="Kisner P."/>
            <person name="Kodira C."/>
            <person name="Kulbokas E."/>
            <person name="Labutti K."/>
            <person name="Lama D."/>
            <person name="Landers T."/>
            <person name="Leger J."/>
            <person name="Levine S."/>
            <person name="Lewis D."/>
            <person name="Lewis T."/>
            <person name="Lindblad-toh K."/>
            <person name="Liu X."/>
            <person name="Lokyitsang T."/>
            <person name="Lokyitsang Y."/>
            <person name="Lucien O."/>
            <person name="Lui A."/>
            <person name="Ma L.J."/>
            <person name="Mabbitt R."/>
            <person name="Macdonald J."/>
            <person name="Maclean C."/>
            <person name="Major J."/>
            <person name="Manning J."/>
            <person name="Marabella R."/>
            <person name="Maru K."/>
            <person name="Matthews C."/>
            <person name="Mauceli E."/>
            <person name="Mccarthy M."/>
            <person name="Mcdonough S."/>
            <person name="Mcghee T."/>
            <person name="Meldrim J."/>
            <person name="Meneus L."/>
            <person name="Mesirov J."/>
            <person name="Mihalev A."/>
            <person name="Mihova T."/>
            <person name="Mikkelsen T."/>
            <person name="Mlenga V."/>
            <person name="Moru K."/>
            <person name="Mozes J."/>
            <person name="Mulrain L."/>
            <person name="Munson G."/>
            <person name="Naylor J."/>
            <person name="Newes C."/>
            <person name="Nguyen C."/>
            <person name="Nguyen N."/>
            <person name="Nguyen T."/>
            <person name="Nicol R."/>
            <person name="Nielsen C."/>
            <person name="Nizzari M."/>
            <person name="Norbu C."/>
            <person name="Norbu N."/>
            <person name="O'donnell P."/>
            <person name="Okoawo O."/>
            <person name="O'leary S."/>
            <person name="Omotosho B."/>
            <person name="O'neill K."/>
            <person name="Osman S."/>
            <person name="Parker S."/>
            <person name="Perrin D."/>
            <person name="Phunkhang P."/>
            <person name="Piqani B."/>
            <person name="Purcell S."/>
            <person name="Rachupka T."/>
            <person name="Ramasamy U."/>
            <person name="Rameau R."/>
            <person name="Ray V."/>
            <person name="Raymond C."/>
            <person name="Retta R."/>
            <person name="Richardson S."/>
            <person name="Rise C."/>
            <person name="Rodriguez J."/>
            <person name="Rogers J."/>
            <person name="Rogov P."/>
            <person name="Rutman M."/>
            <person name="Schupbach R."/>
            <person name="Seaman C."/>
            <person name="Settipalli S."/>
            <person name="Sharpe T."/>
            <person name="Sheridan J."/>
            <person name="Sherpa N."/>
            <person name="Shi J."/>
            <person name="Smirnov S."/>
            <person name="Smith C."/>
            <person name="Sougnez C."/>
            <person name="Spencer B."/>
            <person name="Stalker J."/>
            <person name="Stange-thomann N."/>
            <person name="Stavropoulos S."/>
            <person name="Stetson K."/>
            <person name="Stone C."/>
            <person name="Stone S."/>
            <person name="Stubbs M."/>
            <person name="Talamas J."/>
            <person name="Tchuinga P."/>
            <person name="Tenzing P."/>
            <person name="Tesfaye S."/>
            <person name="Theodore J."/>
            <person name="Thoulutsang Y."/>
            <person name="Topham K."/>
            <person name="Towey S."/>
            <person name="Tsamla T."/>
            <person name="Tsomo N."/>
            <person name="Vallee D."/>
            <person name="Vassiliev H."/>
            <person name="Venkataraman V."/>
            <person name="Vinson J."/>
            <person name="Vo A."/>
            <person name="Wade C."/>
            <person name="Wang S."/>
            <person name="Wangchuk T."/>
            <person name="Wangdi T."/>
            <person name="Whittaker C."/>
            <person name="Wilkinson J."/>
            <person name="Wu Y."/>
            <person name="Wyman D."/>
            <person name="Yadav S."/>
            <person name="Yang S."/>
            <person name="Yang X."/>
            <person name="Yeager S."/>
            <person name="Yee E."/>
            <person name="Young G."/>
            <person name="Zainoun J."/>
            <person name="Zembeck L."/>
            <person name="Zimmer A."/>
            <person name="Zody M."/>
            <person name="Lander E."/>
        </authorList>
    </citation>
    <scope>NUCLEOTIDE SEQUENCE [LARGE SCALE GENOMIC DNA]</scope>
</reference>
<evidence type="ECO:0000313" key="2">
    <source>
        <dbReference type="Ensembl" id="ENSCSAVP00000018417.1"/>
    </source>
</evidence>